<dbReference type="RefSeq" id="WP_344559135.1">
    <property type="nucleotide sequence ID" value="NZ_BAAATG010000012.1"/>
</dbReference>
<evidence type="ECO:0000256" key="1">
    <source>
        <dbReference type="SAM" id="MobiDB-lite"/>
    </source>
</evidence>
<gene>
    <name evidence="2" type="ORF">ACFPWV_25460</name>
</gene>
<dbReference type="EMBL" id="JBHSKN010000022">
    <property type="protein sequence ID" value="MFC5243212.1"/>
    <property type="molecule type" value="Genomic_DNA"/>
</dbReference>
<reference evidence="3" key="1">
    <citation type="journal article" date="2019" name="Int. J. Syst. Evol. Microbiol.">
        <title>The Global Catalogue of Microorganisms (GCM) 10K type strain sequencing project: providing services to taxonomists for standard genome sequencing and annotation.</title>
        <authorList>
            <consortium name="The Broad Institute Genomics Platform"/>
            <consortium name="The Broad Institute Genome Sequencing Center for Infectious Disease"/>
            <person name="Wu L."/>
            <person name="Ma J."/>
        </authorList>
    </citation>
    <scope>NUCLEOTIDE SEQUENCE [LARGE SCALE GENOMIC DNA]</scope>
    <source>
        <strain evidence="3">CGMCC 4.7131</strain>
    </source>
</reference>
<keyword evidence="3" id="KW-1185">Reference proteome</keyword>
<feature type="region of interest" description="Disordered" evidence="1">
    <location>
        <begin position="50"/>
        <end position="81"/>
    </location>
</feature>
<comment type="caution">
    <text evidence="2">The sequence shown here is derived from an EMBL/GenBank/DDBJ whole genome shotgun (WGS) entry which is preliminary data.</text>
</comment>
<evidence type="ECO:0000313" key="3">
    <source>
        <dbReference type="Proteomes" id="UP001596035"/>
    </source>
</evidence>
<evidence type="ECO:0000313" key="2">
    <source>
        <dbReference type="EMBL" id="MFC5243212.1"/>
    </source>
</evidence>
<name>A0ABW0E0B4_9ACTN</name>
<dbReference type="Proteomes" id="UP001596035">
    <property type="component" value="Unassembled WGS sequence"/>
</dbReference>
<protein>
    <submittedName>
        <fullName evidence="2">Uncharacterized protein</fullName>
    </submittedName>
</protein>
<accession>A0ABW0E0B4</accession>
<feature type="compositionally biased region" description="Acidic residues" evidence="1">
    <location>
        <begin position="61"/>
        <end position="81"/>
    </location>
</feature>
<proteinExistence type="predicted"/>
<sequence length="81" mass="8645">MRHRRVQFGDPAATIAVTGPGGNPLAVQLAEFAQTPAEQRRARIEQLATAVQRRPKALNGADDEDDDDLPDPGGEEGDAPE</sequence>
<organism evidence="2 3">
    <name type="scientific">Streptomyces atrovirens</name>
    <dbReference type="NCBI Taxonomy" id="285556"/>
    <lineage>
        <taxon>Bacteria</taxon>
        <taxon>Bacillati</taxon>
        <taxon>Actinomycetota</taxon>
        <taxon>Actinomycetes</taxon>
        <taxon>Kitasatosporales</taxon>
        <taxon>Streptomycetaceae</taxon>
        <taxon>Streptomyces</taxon>
    </lineage>
</organism>